<reference evidence="5 6" key="1">
    <citation type="journal article" date="2015" name="BMC Genomics">
        <title>Insights from the genome of Ophiocordyceps polyrhachis-furcata to pathogenicity and host specificity in insect fungi.</title>
        <authorList>
            <person name="Wichadakul D."/>
            <person name="Kobmoo N."/>
            <person name="Ingsriswang S."/>
            <person name="Tangphatsornruang S."/>
            <person name="Chantasingh D."/>
            <person name="Luangsa-ard J.J."/>
            <person name="Eurwilaichitr L."/>
        </authorList>
    </citation>
    <scope>NUCLEOTIDE SEQUENCE [LARGE SCALE GENOMIC DNA]</scope>
    <source>
        <strain evidence="5 6">BCC 54312</strain>
    </source>
</reference>
<dbReference type="PANTHER" id="PTHR12001:SF72">
    <property type="entry name" value="THIJ_PFPI FAMILY PROTEIN (AFU_ORTHOLOGUE AFUA_3G01210)-RELATED"/>
    <property type="match status" value="1"/>
</dbReference>
<dbReference type="GO" id="GO:0008299">
    <property type="term" value="P:isoprenoid biosynthetic process"/>
    <property type="evidence" value="ECO:0007669"/>
    <property type="project" value="InterPro"/>
</dbReference>
<keyword evidence="6" id="KW-1185">Reference proteome</keyword>
<dbReference type="SUPFAM" id="SSF48576">
    <property type="entry name" value="Terpenoid synthases"/>
    <property type="match status" value="2"/>
</dbReference>
<keyword evidence="2" id="KW-0479">Metal-binding</keyword>
<dbReference type="PROSITE" id="PS00444">
    <property type="entry name" value="POLYPRENYL_SYNTHASE_2"/>
    <property type="match status" value="1"/>
</dbReference>
<keyword evidence="3" id="KW-0460">Magnesium</keyword>
<proteinExistence type="predicted"/>
<dbReference type="SFLD" id="SFLDS00005">
    <property type="entry name" value="Isoprenoid_Synthase_Type_I"/>
    <property type="match status" value="1"/>
</dbReference>
<dbReference type="PANTHER" id="PTHR12001">
    <property type="entry name" value="GERANYLGERANYL PYROPHOSPHATE SYNTHASE"/>
    <property type="match status" value="1"/>
</dbReference>
<dbReference type="GO" id="GO:0043386">
    <property type="term" value="P:mycotoxin biosynthetic process"/>
    <property type="evidence" value="ECO:0007669"/>
    <property type="project" value="UniProtKB-ARBA"/>
</dbReference>
<dbReference type="EMBL" id="LKCN02000007">
    <property type="protein sequence ID" value="RCI12704.1"/>
    <property type="molecule type" value="Genomic_DNA"/>
</dbReference>
<protein>
    <submittedName>
        <fullName evidence="5">Uncharacterized protein</fullName>
    </submittedName>
</protein>
<dbReference type="Pfam" id="PF00348">
    <property type="entry name" value="polyprenyl_synt"/>
    <property type="match status" value="1"/>
</dbReference>
<dbReference type="Pfam" id="PF19086">
    <property type="entry name" value="Terpene_syn_C_2"/>
    <property type="match status" value="1"/>
</dbReference>
<sequence>MDKLPYPDQGFVNSSPVDAQRIKQTGAFTRFASQISKHDDQADVGTRRARHDFSSLTGFSPSFDACGSPVGNFNSLLYFDCLPDRIEMLSYFTELAFLHDDYTASDRDESPQTRHKRLDYAMSLQGADKPDDLPLTMKMKRLYSEVILQCSAIDLRMTIDMVNSFSNHWLKGTRMTGQEFDTIEPLVHAAERVFLAVNDFYSWQKEKLLPAHRIWNCVLFFIKTELRSEQDAISRLRDFIVDEERLFLDRRAEFCSRNPHLPSHLKRMVNALEPAMGGYHYWCAVCPRQNSSSQSLPFELRSDEQSNGQVDEAAQESVPDHGLQSARSALTAPATYIRSMTSKNVRSQFIDAINLWLQVPQDKVTAIKQAIDSLHQSSLILDDIQDQSPLRRGKIATHHVFGEAQSINSATYMFVEATKQIHHVGNSTMTSILLQEMENLFLGQALDLNWKFTMHCPTRERYLAMVDQKTGSMFRLILRMLTSAIGKEPDDSLTGLSRLLGRWYQVRDDYLNLLGGEYTKKKGFCEDLDERKLSYPVVCCCARDSSARELILGIFRQRTSSAAAQSAPMPVEFKMQMLTLLKQSGALAETFRLVRELQTDVEAVICGLGETFGMSNPVLRLMVMALSDIPEPELPCRF</sequence>
<feature type="region of interest" description="Disordered" evidence="4">
    <location>
        <begin position="296"/>
        <end position="322"/>
    </location>
</feature>
<dbReference type="InterPro" id="IPR000092">
    <property type="entry name" value="Polyprenyl_synt"/>
</dbReference>
<evidence type="ECO:0000313" key="6">
    <source>
        <dbReference type="Proteomes" id="UP000253664"/>
    </source>
</evidence>
<comment type="caution">
    <text evidence="5">The sequence shown here is derived from an EMBL/GenBank/DDBJ whole genome shotgun (WGS) entry which is preliminary data.</text>
</comment>
<dbReference type="OrthoDB" id="6921389at2759"/>
<name>A0A367LE51_9HYPO</name>
<dbReference type="Proteomes" id="UP000253664">
    <property type="component" value="Unassembled WGS sequence"/>
</dbReference>
<evidence type="ECO:0000256" key="1">
    <source>
        <dbReference type="ARBA" id="ARBA00022679"/>
    </source>
</evidence>
<dbReference type="GO" id="GO:0046872">
    <property type="term" value="F:metal ion binding"/>
    <property type="evidence" value="ECO:0007669"/>
    <property type="project" value="UniProtKB-KW"/>
</dbReference>
<dbReference type="AlphaFoldDB" id="A0A367LE51"/>
<dbReference type="Gene3D" id="1.10.600.10">
    <property type="entry name" value="Farnesyl Diphosphate Synthase"/>
    <property type="match status" value="3"/>
</dbReference>
<dbReference type="PROSITE" id="PS00723">
    <property type="entry name" value="POLYPRENYL_SYNTHASE_1"/>
    <property type="match status" value="1"/>
</dbReference>
<evidence type="ECO:0000313" key="5">
    <source>
        <dbReference type="EMBL" id="RCI12704.1"/>
    </source>
</evidence>
<accession>A0A367LE51</accession>
<evidence type="ECO:0000256" key="3">
    <source>
        <dbReference type="ARBA" id="ARBA00022842"/>
    </source>
</evidence>
<evidence type="ECO:0000256" key="2">
    <source>
        <dbReference type="ARBA" id="ARBA00022723"/>
    </source>
</evidence>
<dbReference type="GO" id="GO:0004659">
    <property type="term" value="F:prenyltransferase activity"/>
    <property type="evidence" value="ECO:0007669"/>
    <property type="project" value="InterPro"/>
</dbReference>
<dbReference type="STRING" id="1330021.A0A367LE51"/>
<evidence type="ECO:0000256" key="4">
    <source>
        <dbReference type="SAM" id="MobiDB-lite"/>
    </source>
</evidence>
<dbReference type="InterPro" id="IPR033749">
    <property type="entry name" value="Polyprenyl_synt_CS"/>
</dbReference>
<dbReference type="GO" id="GO:0046165">
    <property type="term" value="P:alcohol biosynthetic process"/>
    <property type="evidence" value="ECO:0007669"/>
    <property type="project" value="UniProtKB-ARBA"/>
</dbReference>
<organism evidence="5 6">
    <name type="scientific">Ophiocordyceps polyrhachis-furcata BCC 54312</name>
    <dbReference type="NCBI Taxonomy" id="1330021"/>
    <lineage>
        <taxon>Eukaryota</taxon>
        <taxon>Fungi</taxon>
        <taxon>Dikarya</taxon>
        <taxon>Ascomycota</taxon>
        <taxon>Pezizomycotina</taxon>
        <taxon>Sordariomycetes</taxon>
        <taxon>Hypocreomycetidae</taxon>
        <taxon>Hypocreales</taxon>
        <taxon>Ophiocordycipitaceae</taxon>
        <taxon>Ophiocordyceps</taxon>
    </lineage>
</organism>
<keyword evidence="1" id="KW-0808">Transferase</keyword>
<dbReference type="InterPro" id="IPR008949">
    <property type="entry name" value="Isoprenoid_synthase_dom_sf"/>
</dbReference>
<gene>
    <name evidence="5" type="ORF">L249_1254</name>
</gene>